<dbReference type="CDD" id="cd17990">
    <property type="entry name" value="DEXHc_HrpB"/>
    <property type="match status" value="1"/>
</dbReference>
<dbReference type="GO" id="GO:0004386">
    <property type="term" value="F:helicase activity"/>
    <property type="evidence" value="ECO:0007669"/>
    <property type="project" value="UniProtKB-KW"/>
</dbReference>
<dbReference type="CDD" id="cd18791">
    <property type="entry name" value="SF2_C_RHA"/>
    <property type="match status" value="1"/>
</dbReference>
<dbReference type="Pfam" id="PF00271">
    <property type="entry name" value="Helicase_C"/>
    <property type="match status" value="1"/>
</dbReference>
<feature type="region of interest" description="Disordered" evidence="5">
    <location>
        <begin position="786"/>
        <end position="809"/>
    </location>
</feature>
<protein>
    <submittedName>
        <fullName evidence="8">ATP-dependent helicase</fullName>
    </submittedName>
</protein>
<dbReference type="SMART" id="SM00490">
    <property type="entry name" value="HELICc"/>
    <property type="match status" value="1"/>
</dbReference>
<evidence type="ECO:0000259" key="6">
    <source>
        <dbReference type="PROSITE" id="PS51192"/>
    </source>
</evidence>
<evidence type="ECO:0000256" key="2">
    <source>
        <dbReference type="ARBA" id="ARBA00022801"/>
    </source>
</evidence>
<dbReference type="AlphaFoldDB" id="A0A9W6SME2"/>
<proteinExistence type="predicted"/>
<dbReference type="InterPro" id="IPR049614">
    <property type="entry name" value="HrpB_DEXH"/>
</dbReference>
<organism evidence="8 9">
    <name type="scientific">Actinorhabdospora filicis</name>
    <dbReference type="NCBI Taxonomy" id="1785913"/>
    <lineage>
        <taxon>Bacteria</taxon>
        <taxon>Bacillati</taxon>
        <taxon>Actinomycetota</taxon>
        <taxon>Actinomycetes</taxon>
        <taxon>Micromonosporales</taxon>
        <taxon>Micromonosporaceae</taxon>
        <taxon>Actinorhabdospora</taxon>
    </lineage>
</organism>
<dbReference type="PIRSF" id="PIRSF005496">
    <property type="entry name" value="ATP_hel_hrpB"/>
    <property type="match status" value="1"/>
</dbReference>
<dbReference type="GO" id="GO:0005524">
    <property type="term" value="F:ATP binding"/>
    <property type="evidence" value="ECO:0007669"/>
    <property type="project" value="UniProtKB-KW"/>
</dbReference>
<name>A0A9W6SME2_9ACTN</name>
<dbReference type="GO" id="GO:0003676">
    <property type="term" value="F:nucleic acid binding"/>
    <property type="evidence" value="ECO:0007669"/>
    <property type="project" value="InterPro"/>
</dbReference>
<dbReference type="EMBL" id="BSTX01000002">
    <property type="protein sequence ID" value="GLZ78570.1"/>
    <property type="molecule type" value="Genomic_DNA"/>
</dbReference>
<dbReference type="Gene3D" id="1.20.120.1080">
    <property type="match status" value="1"/>
</dbReference>
<evidence type="ECO:0000313" key="9">
    <source>
        <dbReference type="Proteomes" id="UP001165079"/>
    </source>
</evidence>
<dbReference type="RefSeq" id="WP_285663720.1">
    <property type="nucleotide sequence ID" value="NZ_BSTX01000002.1"/>
</dbReference>
<dbReference type="Gene3D" id="3.40.50.300">
    <property type="entry name" value="P-loop containing nucleotide triphosphate hydrolases"/>
    <property type="match status" value="2"/>
</dbReference>
<sequence>MTPDPALTGDLPVRDALPALAEALDGDGAAVLVAPPGSGKTTLVPLWLADRLDGRVIVAEPRRVAVRAAARRMAHLTGTPVGDLVGYRHRGETRAGPRTRVEVVTTGVLVRMLQRDPELPGVAAVVIDECHERHLDTDLAIAFTADVRANLRPELRLLATSATAQAERLATVLGGAPIVTAHVAPHPLTLKWRPPGRVLDAPHGLRVDPRFLDHVATVVRDAWDEETGSILVFLPGAGEIEAVRRRLPGIPAAILHGGRSDQDEALRPSARRVVLASAVAESSLTVPGVSVVVDAGLARVPRVDHARGLGSLATVRVSQAAADQRAGRAGREGPGTAYRCWDEGERLAAFPEPEIAVADLTAFALELACWGEPTGAGLALPDPPPAAALDVATGVLSALGAVDGDRVTPRGRAIAAVGAHPRLARALLDGAPHVGGERAAGIVAVLSGDHRGSDDLAALWRSVRTDPAWRAESRRLRAAVSDHPRGPLSDDLAAGLVTGLAYPERIARARGGAYLMTGGTAAELAPGTALTGAAWLAVADAARQPGHRNARVRLAAVIDEATAREAHGPPVTTSAVTWDGDVTARETTRLGAIVLSEKPLRNPDPALVAAALAEGLAKEGLGLLGWDADSRGVRDRLAFLHAVLGEPWPDVSDAALLARAAEWLGPELARARRRGDLAAVRPGQALRRLPPWPEAGRFEELAPERIEVPTGSRIRLDYTDPGAPVLAVKVQEVFGWTATPRVAGGRVPVVLHLLSPAGRPAAVTGDLASFWGEGYRQVRAQLRGRYPRHPWPEDPANAEPTRRAKPRGT</sequence>
<dbReference type="InterPro" id="IPR001650">
    <property type="entry name" value="Helicase_C-like"/>
</dbReference>
<accession>A0A9W6SME2</accession>
<evidence type="ECO:0000256" key="5">
    <source>
        <dbReference type="SAM" id="MobiDB-lite"/>
    </source>
</evidence>
<feature type="domain" description="Helicase C-terminal" evidence="7">
    <location>
        <begin position="218"/>
        <end position="371"/>
    </location>
</feature>
<dbReference type="InterPro" id="IPR010225">
    <property type="entry name" value="HrpB"/>
</dbReference>
<keyword evidence="2" id="KW-0378">Hydrolase</keyword>
<keyword evidence="3 8" id="KW-0347">Helicase</keyword>
<gene>
    <name evidence="8" type="primary">hrpB</name>
    <name evidence="8" type="ORF">Afil01_33770</name>
</gene>
<feature type="domain" description="Helicase ATP-binding" evidence="6">
    <location>
        <begin position="21"/>
        <end position="182"/>
    </location>
</feature>
<keyword evidence="9" id="KW-1185">Reference proteome</keyword>
<dbReference type="SMART" id="SM00847">
    <property type="entry name" value="HA2"/>
    <property type="match status" value="1"/>
</dbReference>
<dbReference type="Proteomes" id="UP001165079">
    <property type="component" value="Unassembled WGS sequence"/>
</dbReference>
<dbReference type="PROSITE" id="PS51194">
    <property type="entry name" value="HELICASE_CTER"/>
    <property type="match status" value="1"/>
</dbReference>
<dbReference type="InterPro" id="IPR011545">
    <property type="entry name" value="DEAD/DEAH_box_helicase_dom"/>
</dbReference>
<evidence type="ECO:0000259" key="7">
    <source>
        <dbReference type="PROSITE" id="PS51194"/>
    </source>
</evidence>
<dbReference type="Pfam" id="PF08482">
    <property type="entry name" value="HrpB_C"/>
    <property type="match status" value="1"/>
</dbReference>
<reference evidence="8" key="1">
    <citation type="submission" date="2023-03" db="EMBL/GenBank/DDBJ databases">
        <title>Actinorhabdospora filicis NBRC 111898.</title>
        <authorList>
            <person name="Ichikawa N."/>
            <person name="Sato H."/>
            <person name="Tonouchi N."/>
        </authorList>
    </citation>
    <scope>NUCLEOTIDE SEQUENCE</scope>
    <source>
        <strain evidence="8">NBRC 111898</strain>
    </source>
</reference>
<dbReference type="InterPro" id="IPR027417">
    <property type="entry name" value="P-loop_NTPase"/>
</dbReference>
<evidence type="ECO:0000256" key="4">
    <source>
        <dbReference type="ARBA" id="ARBA00022840"/>
    </source>
</evidence>
<evidence type="ECO:0000256" key="1">
    <source>
        <dbReference type="ARBA" id="ARBA00022741"/>
    </source>
</evidence>
<keyword evidence="4" id="KW-0067">ATP-binding</keyword>
<dbReference type="SMART" id="SM00487">
    <property type="entry name" value="DEXDc"/>
    <property type="match status" value="1"/>
</dbReference>
<dbReference type="InterPro" id="IPR007502">
    <property type="entry name" value="Helicase-assoc_dom"/>
</dbReference>
<dbReference type="PROSITE" id="PS51192">
    <property type="entry name" value="HELICASE_ATP_BIND_1"/>
    <property type="match status" value="1"/>
</dbReference>
<dbReference type="NCBIfam" id="TIGR01970">
    <property type="entry name" value="DEAH_box_HrpB"/>
    <property type="match status" value="1"/>
</dbReference>
<dbReference type="SUPFAM" id="SSF52540">
    <property type="entry name" value="P-loop containing nucleoside triphosphate hydrolases"/>
    <property type="match status" value="1"/>
</dbReference>
<evidence type="ECO:0000256" key="3">
    <source>
        <dbReference type="ARBA" id="ARBA00022806"/>
    </source>
</evidence>
<evidence type="ECO:0000313" key="8">
    <source>
        <dbReference type="EMBL" id="GLZ78570.1"/>
    </source>
</evidence>
<dbReference type="InterPro" id="IPR013689">
    <property type="entry name" value="RNA_helicase_ATP-dep_HrpB_C"/>
</dbReference>
<dbReference type="GO" id="GO:0016787">
    <property type="term" value="F:hydrolase activity"/>
    <property type="evidence" value="ECO:0007669"/>
    <property type="project" value="UniProtKB-KW"/>
</dbReference>
<dbReference type="Pfam" id="PF00270">
    <property type="entry name" value="DEAD"/>
    <property type="match status" value="1"/>
</dbReference>
<comment type="caution">
    <text evidence="8">The sequence shown here is derived from an EMBL/GenBank/DDBJ whole genome shotgun (WGS) entry which is preliminary data.</text>
</comment>
<dbReference type="PANTHER" id="PTHR43519:SF1">
    <property type="entry name" value="ATP-DEPENDENT RNA HELICASE HRPB"/>
    <property type="match status" value="1"/>
</dbReference>
<dbReference type="PANTHER" id="PTHR43519">
    <property type="entry name" value="ATP-DEPENDENT RNA HELICASE HRPB"/>
    <property type="match status" value="1"/>
</dbReference>
<dbReference type="InterPro" id="IPR014001">
    <property type="entry name" value="Helicase_ATP-bd"/>
</dbReference>
<keyword evidence="1" id="KW-0547">Nucleotide-binding</keyword>